<evidence type="ECO:0000313" key="3">
    <source>
        <dbReference type="EMBL" id="ETS74391.1"/>
    </source>
</evidence>
<dbReference type="AlphaFoldDB" id="W3WNJ7"/>
<dbReference type="Proteomes" id="UP000030651">
    <property type="component" value="Unassembled WGS sequence"/>
</dbReference>
<proteinExistence type="predicted"/>
<evidence type="ECO:0000256" key="2">
    <source>
        <dbReference type="SAM" id="Phobius"/>
    </source>
</evidence>
<feature type="transmembrane region" description="Helical" evidence="2">
    <location>
        <begin position="37"/>
        <end position="58"/>
    </location>
</feature>
<keyword evidence="4" id="KW-1185">Reference proteome</keyword>
<dbReference type="RefSeq" id="XP_007841029.1">
    <property type="nucleotide sequence ID" value="XM_007842838.1"/>
</dbReference>
<organism evidence="3 4">
    <name type="scientific">Pestalotiopsis fici (strain W106-1 / CGMCC3.15140)</name>
    <dbReference type="NCBI Taxonomy" id="1229662"/>
    <lineage>
        <taxon>Eukaryota</taxon>
        <taxon>Fungi</taxon>
        <taxon>Dikarya</taxon>
        <taxon>Ascomycota</taxon>
        <taxon>Pezizomycotina</taxon>
        <taxon>Sordariomycetes</taxon>
        <taxon>Xylariomycetidae</taxon>
        <taxon>Amphisphaeriales</taxon>
        <taxon>Sporocadaceae</taxon>
        <taxon>Pestalotiopsis</taxon>
    </lineage>
</organism>
<gene>
    <name evidence="3" type="ORF">PFICI_14257</name>
</gene>
<feature type="region of interest" description="Disordered" evidence="1">
    <location>
        <begin position="188"/>
        <end position="216"/>
    </location>
</feature>
<feature type="transmembrane region" description="Helical" evidence="2">
    <location>
        <begin position="95"/>
        <end position="117"/>
    </location>
</feature>
<feature type="transmembrane region" description="Helical" evidence="2">
    <location>
        <begin position="64"/>
        <end position="83"/>
    </location>
</feature>
<evidence type="ECO:0008006" key="5">
    <source>
        <dbReference type="Google" id="ProtNLM"/>
    </source>
</evidence>
<keyword evidence="2" id="KW-0812">Transmembrane</keyword>
<evidence type="ECO:0000313" key="4">
    <source>
        <dbReference type="Proteomes" id="UP000030651"/>
    </source>
</evidence>
<keyword evidence="2" id="KW-0472">Membrane</keyword>
<sequence length="249" mass="27247">MHTTATLADLVNNHSAPPAAAGGASSKWHRAKIVLRLLSLALAIAVATESILLLPIPVPITSPLFPLTLAVACISWDATILYTMRLQKSWISEALRMHIAIETLLWIIGLMATAMQMASVTIRRQNNPGTSTSGKDLALAATLCPLFILHFTLFIRACSESRRRKRGKQVQQLIRTLLQENERGISLSTLSPSSPYQQPPPVYESDPSYKMSPISELSTPTAVAELPSVIEPVELPGDFDYIGHMRVKD</sequence>
<keyword evidence="2" id="KW-1133">Transmembrane helix</keyword>
<dbReference type="InParanoid" id="W3WNJ7"/>
<protein>
    <recommendedName>
        <fullName evidence="5">MARVEL domain-containing protein</fullName>
    </recommendedName>
</protein>
<dbReference type="HOGENOM" id="CLU_1116066_0_0_1"/>
<dbReference type="KEGG" id="pfy:PFICI_14257"/>
<evidence type="ECO:0000256" key="1">
    <source>
        <dbReference type="SAM" id="MobiDB-lite"/>
    </source>
</evidence>
<dbReference type="OrthoDB" id="5279542at2759"/>
<name>W3WNJ7_PESFW</name>
<dbReference type="EMBL" id="KI912120">
    <property type="protein sequence ID" value="ETS74391.1"/>
    <property type="molecule type" value="Genomic_DNA"/>
</dbReference>
<feature type="transmembrane region" description="Helical" evidence="2">
    <location>
        <begin position="137"/>
        <end position="158"/>
    </location>
</feature>
<accession>W3WNJ7</accession>
<dbReference type="GeneID" id="19279270"/>
<reference evidence="4" key="1">
    <citation type="journal article" date="2015" name="BMC Genomics">
        <title>Genomic and transcriptomic analysis of the endophytic fungus Pestalotiopsis fici reveals its lifestyle and high potential for synthesis of natural products.</title>
        <authorList>
            <person name="Wang X."/>
            <person name="Zhang X."/>
            <person name="Liu L."/>
            <person name="Xiang M."/>
            <person name="Wang W."/>
            <person name="Sun X."/>
            <person name="Che Y."/>
            <person name="Guo L."/>
            <person name="Liu G."/>
            <person name="Guo L."/>
            <person name="Wang C."/>
            <person name="Yin W.B."/>
            <person name="Stadler M."/>
            <person name="Zhang X."/>
            <person name="Liu X."/>
        </authorList>
    </citation>
    <scope>NUCLEOTIDE SEQUENCE [LARGE SCALE GENOMIC DNA]</scope>
    <source>
        <strain evidence="4">W106-1 / CGMCC3.15140</strain>
    </source>
</reference>